<comment type="caution">
    <text evidence="2">The sequence shown here is derived from an EMBL/GenBank/DDBJ whole genome shotgun (WGS) entry which is preliminary data.</text>
</comment>
<proteinExistence type="predicted"/>
<dbReference type="AlphaFoldDB" id="A0A9W6BBM4"/>
<accession>A0A9W6BBM4</accession>
<keyword evidence="3" id="KW-1185">Reference proteome</keyword>
<evidence type="ECO:0000313" key="3">
    <source>
        <dbReference type="Proteomes" id="UP001165080"/>
    </source>
</evidence>
<gene>
    <name evidence="2" type="primary">PLESTB000231</name>
    <name evidence="2" type="ORF">PLESTB_000185400</name>
</gene>
<name>A0A9W6BBM4_9CHLO</name>
<dbReference type="EMBL" id="BRXU01000002">
    <property type="protein sequence ID" value="GLC49127.1"/>
    <property type="molecule type" value="Genomic_DNA"/>
</dbReference>
<feature type="region of interest" description="Disordered" evidence="1">
    <location>
        <begin position="19"/>
        <end position="68"/>
    </location>
</feature>
<organism evidence="2 3">
    <name type="scientific">Pleodorina starrii</name>
    <dbReference type="NCBI Taxonomy" id="330485"/>
    <lineage>
        <taxon>Eukaryota</taxon>
        <taxon>Viridiplantae</taxon>
        <taxon>Chlorophyta</taxon>
        <taxon>core chlorophytes</taxon>
        <taxon>Chlorophyceae</taxon>
        <taxon>CS clade</taxon>
        <taxon>Chlamydomonadales</taxon>
        <taxon>Volvocaceae</taxon>
        <taxon>Pleodorina</taxon>
    </lineage>
</organism>
<evidence type="ECO:0000256" key="1">
    <source>
        <dbReference type="SAM" id="MobiDB-lite"/>
    </source>
</evidence>
<evidence type="ECO:0000313" key="2">
    <source>
        <dbReference type="EMBL" id="GLC49127.1"/>
    </source>
</evidence>
<sequence>MRASIILQYRCTWNSEARSPTVSTVPDRRRPTRARAQRCEALRSKRRRRPAAPLVAQPVNAPGSQLYV</sequence>
<reference evidence="2 3" key="1">
    <citation type="journal article" date="2023" name="Commun. Biol.">
        <title>Reorganization of the ancestral sex-determining regions during the evolution of trioecy in Pleodorina starrii.</title>
        <authorList>
            <person name="Takahashi K."/>
            <person name="Suzuki S."/>
            <person name="Kawai-Toyooka H."/>
            <person name="Yamamoto K."/>
            <person name="Hamaji T."/>
            <person name="Ootsuki R."/>
            <person name="Yamaguchi H."/>
            <person name="Kawachi M."/>
            <person name="Higashiyama T."/>
            <person name="Nozaki H."/>
        </authorList>
    </citation>
    <scope>NUCLEOTIDE SEQUENCE [LARGE SCALE GENOMIC DNA]</scope>
    <source>
        <strain evidence="2 3">NIES-4479</strain>
    </source>
</reference>
<protein>
    <submittedName>
        <fullName evidence="2">Uncharacterized protein</fullName>
    </submittedName>
</protein>
<dbReference type="Proteomes" id="UP001165080">
    <property type="component" value="Unassembled WGS sequence"/>
</dbReference>